<reference evidence="6" key="1">
    <citation type="submission" date="2016-10" db="EMBL/GenBank/DDBJ databases">
        <authorList>
            <person name="Varghese N."/>
        </authorList>
    </citation>
    <scope>NUCLEOTIDE SEQUENCE [LARGE SCALE GENOMIC DNA]</scope>
    <source>
        <strain evidence="6">DSM 17980</strain>
    </source>
</reference>
<proteinExistence type="predicted"/>
<evidence type="ECO:0000259" key="4">
    <source>
        <dbReference type="PROSITE" id="PS51910"/>
    </source>
</evidence>
<dbReference type="RefSeq" id="WP_074949921.1">
    <property type="nucleotide sequence ID" value="NZ_FPBV01000003.1"/>
</dbReference>
<dbReference type="GO" id="GO:0016798">
    <property type="term" value="F:hydrolase activity, acting on glycosyl bonds"/>
    <property type="evidence" value="ECO:0007669"/>
    <property type="project" value="UniProtKB-KW"/>
</dbReference>
<protein>
    <submittedName>
        <fullName evidence="5">Spore germination protein</fullName>
    </submittedName>
</protein>
<dbReference type="InterPro" id="IPR001223">
    <property type="entry name" value="Glyco_hydro18_cat"/>
</dbReference>
<dbReference type="InterPro" id="IPR036779">
    <property type="entry name" value="LysM_dom_sf"/>
</dbReference>
<feature type="domain" description="LysM" evidence="3">
    <location>
        <begin position="2"/>
        <end position="46"/>
    </location>
</feature>
<dbReference type="GO" id="GO:0008061">
    <property type="term" value="F:chitin binding"/>
    <property type="evidence" value="ECO:0007669"/>
    <property type="project" value="InterPro"/>
</dbReference>
<dbReference type="InterPro" id="IPR041704">
    <property type="entry name" value="CFLE_GH18"/>
</dbReference>
<evidence type="ECO:0000313" key="5">
    <source>
        <dbReference type="EMBL" id="SFU52642.1"/>
    </source>
</evidence>
<dbReference type="OrthoDB" id="9769314at2"/>
<name>A0A1I7GW47_9BACL</name>
<dbReference type="CDD" id="cd02874">
    <property type="entry name" value="GH18_CFLE_spore_hydrolase"/>
    <property type="match status" value="1"/>
</dbReference>
<dbReference type="PROSITE" id="PS51910">
    <property type="entry name" value="GH18_2"/>
    <property type="match status" value="1"/>
</dbReference>
<dbReference type="EMBL" id="FPBV01000003">
    <property type="protein sequence ID" value="SFU52642.1"/>
    <property type="molecule type" value="Genomic_DNA"/>
</dbReference>
<dbReference type="Proteomes" id="UP000183508">
    <property type="component" value="Unassembled WGS sequence"/>
</dbReference>
<dbReference type="Pfam" id="PF01476">
    <property type="entry name" value="LysM"/>
    <property type="match status" value="1"/>
</dbReference>
<dbReference type="Gene3D" id="3.10.350.10">
    <property type="entry name" value="LysM domain"/>
    <property type="match status" value="1"/>
</dbReference>
<dbReference type="PANTHER" id="PTHR46066:SF2">
    <property type="entry name" value="CHITINASE DOMAIN-CONTAINING PROTEIN 1"/>
    <property type="match status" value="1"/>
</dbReference>
<dbReference type="PANTHER" id="PTHR46066">
    <property type="entry name" value="CHITINASE DOMAIN-CONTAINING PROTEIN 1 FAMILY MEMBER"/>
    <property type="match status" value="1"/>
</dbReference>
<dbReference type="InterPro" id="IPR011583">
    <property type="entry name" value="Chitinase_II/V-like_cat"/>
</dbReference>
<dbReference type="GO" id="GO:0012505">
    <property type="term" value="C:endomembrane system"/>
    <property type="evidence" value="ECO:0007669"/>
    <property type="project" value="TreeGrafter"/>
</dbReference>
<sequence length="430" mass="48503">MRVYTVVAGDELRGIADRVETTTRDLIRWNELSGEDVLVPGLHLLVPGPATLAQTYRVRRGEGLEQAARRLGVTLEELESYSQFRPAGPQWQAGQTVLVPRRVTRKRTIEVNGYLLPEGTPTDAGILQDVGRWLSYLSIFSYQARADGTLAEAKDDIALEVAKRYGIAPLMTVTNFDGNTFNTELAHTILANGSIRRRLLDHIMRLARSQGFRGINVDFEHMRPSDRPLYNQFIRELGRIVRPAGMSLSIALGPKTRDEPTAQWMGAFDYRTLGAEVDFLMLMTYEWGWVGGPPMAVAPLDQVRAVLDYATSVIPPQKILMGISLYGYDWPLPYPAGGRASGIANNTAQNLAIREQVPIQWHHPSASPFFRYRTRALEERVVWFDDALSVSAKLNLVYEYNLRGVSYWVLGNSFPQNWYLLDDSFEVRKV</sequence>
<dbReference type="PROSITE" id="PS51782">
    <property type="entry name" value="LYSM"/>
    <property type="match status" value="1"/>
</dbReference>
<dbReference type="Gene3D" id="3.20.20.80">
    <property type="entry name" value="Glycosidases"/>
    <property type="match status" value="1"/>
</dbReference>
<dbReference type="AlphaFoldDB" id="A0A1I7GW47"/>
<feature type="domain" description="GH18" evidence="4">
    <location>
        <begin position="109"/>
        <end position="430"/>
    </location>
</feature>
<accession>A0A1I7GW47</accession>
<dbReference type="SUPFAM" id="SSF51445">
    <property type="entry name" value="(Trans)glycosidases"/>
    <property type="match status" value="1"/>
</dbReference>
<dbReference type="SMART" id="SM00636">
    <property type="entry name" value="Glyco_18"/>
    <property type="match status" value="1"/>
</dbReference>
<keyword evidence="1" id="KW-0378">Hydrolase</keyword>
<dbReference type="STRING" id="392015.SAMN05421543_10396"/>
<dbReference type="InterPro" id="IPR029070">
    <property type="entry name" value="Chitinase_insertion_sf"/>
</dbReference>
<organism evidence="5 6">
    <name type="scientific">Alicyclobacillus macrosporangiidus</name>
    <dbReference type="NCBI Taxonomy" id="392015"/>
    <lineage>
        <taxon>Bacteria</taxon>
        <taxon>Bacillati</taxon>
        <taxon>Bacillota</taxon>
        <taxon>Bacilli</taxon>
        <taxon>Bacillales</taxon>
        <taxon>Alicyclobacillaceae</taxon>
        <taxon>Alicyclobacillus</taxon>
    </lineage>
</organism>
<dbReference type="InterPro" id="IPR018392">
    <property type="entry name" value="LysM"/>
</dbReference>
<evidence type="ECO:0000259" key="3">
    <source>
        <dbReference type="PROSITE" id="PS51782"/>
    </source>
</evidence>
<dbReference type="InterPro" id="IPR017853">
    <property type="entry name" value="GH"/>
</dbReference>
<keyword evidence="6" id="KW-1185">Reference proteome</keyword>
<gene>
    <name evidence="5" type="ORF">SAMN05421543_10396</name>
</gene>
<keyword evidence="2" id="KW-0326">Glycosidase</keyword>
<dbReference type="eggNOG" id="COG3858">
    <property type="taxonomic scope" value="Bacteria"/>
</dbReference>
<dbReference type="GO" id="GO:0005975">
    <property type="term" value="P:carbohydrate metabolic process"/>
    <property type="evidence" value="ECO:0007669"/>
    <property type="project" value="InterPro"/>
</dbReference>
<dbReference type="Pfam" id="PF00704">
    <property type="entry name" value="Glyco_hydro_18"/>
    <property type="match status" value="1"/>
</dbReference>
<evidence type="ECO:0000313" key="6">
    <source>
        <dbReference type="Proteomes" id="UP000183508"/>
    </source>
</evidence>
<evidence type="ECO:0000256" key="1">
    <source>
        <dbReference type="ARBA" id="ARBA00022801"/>
    </source>
</evidence>
<dbReference type="SUPFAM" id="SSF54106">
    <property type="entry name" value="LysM domain"/>
    <property type="match status" value="1"/>
</dbReference>
<dbReference type="SMART" id="SM00257">
    <property type="entry name" value="LysM"/>
    <property type="match status" value="2"/>
</dbReference>
<dbReference type="eggNOG" id="COG1388">
    <property type="taxonomic scope" value="Bacteria"/>
</dbReference>
<evidence type="ECO:0000256" key="2">
    <source>
        <dbReference type="ARBA" id="ARBA00023295"/>
    </source>
</evidence>
<dbReference type="Gene3D" id="3.10.50.10">
    <property type="match status" value="1"/>
</dbReference>
<dbReference type="GO" id="GO:0070492">
    <property type="term" value="F:oligosaccharide binding"/>
    <property type="evidence" value="ECO:0007669"/>
    <property type="project" value="TreeGrafter"/>
</dbReference>
<dbReference type="CDD" id="cd00118">
    <property type="entry name" value="LysM"/>
    <property type="match status" value="1"/>
</dbReference>